<dbReference type="Gene3D" id="3.10.450.40">
    <property type="match status" value="2"/>
</dbReference>
<organism evidence="3 4">
    <name type="scientific">Candidatus Eisenbergiella merdipullorum</name>
    <dbReference type="NCBI Taxonomy" id="2838553"/>
    <lineage>
        <taxon>Bacteria</taxon>
        <taxon>Bacillati</taxon>
        <taxon>Bacillota</taxon>
        <taxon>Clostridia</taxon>
        <taxon>Lachnospirales</taxon>
        <taxon>Lachnospiraceae</taxon>
        <taxon>Eisenbergiella</taxon>
    </lineage>
</organism>
<reference evidence="3" key="2">
    <citation type="submission" date="2021-04" db="EMBL/GenBank/DDBJ databases">
        <authorList>
            <person name="Gilroy R."/>
        </authorList>
    </citation>
    <scope>NUCLEOTIDE SEQUENCE</scope>
    <source>
        <strain evidence="3">CHK179-7159</strain>
    </source>
</reference>
<comment type="caution">
    <text evidence="3">The sequence shown here is derived from an EMBL/GenBank/DDBJ whole genome shotgun (WGS) entry which is preliminary data.</text>
</comment>
<dbReference type="EMBL" id="DWYY01000002">
    <property type="protein sequence ID" value="HJA91507.1"/>
    <property type="molecule type" value="Genomic_DNA"/>
</dbReference>
<reference evidence="3" key="1">
    <citation type="journal article" date="2021" name="PeerJ">
        <title>Extensive microbial diversity within the chicken gut microbiome revealed by metagenomics and culture.</title>
        <authorList>
            <person name="Gilroy R."/>
            <person name="Ravi A."/>
            <person name="Getino M."/>
            <person name="Pursley I."/>
            <person name="Horton D.L."/>
            <person name="Alikhan N.F."/>
            <person name="Baker D."/>
            <person name="Gharbi K."/>
            <person name="Hall N."/>
            <person name="Watson M."/>
            <person name="Adriaenssens E.M."/>
            <person name="Foster-Nyarko E."/>
            <person name="Jarju S."/>
            <person name="Secka A."/>
            <person name="Antonio M."/>
            <person name="Oren A."/>
            <person name="Chaudhuri R.R."/>
            <person name="La Ragione R."/>
            <person name="Hildebrand F."/>
            <person name="Pallen M.J."/>
        </authorList>
    </citation>
    <scope>NUCLEOTIDE SEQUENCE</scope>
    <source>
        <strain evidence="3">CHK179-7159</strain>
    </source>
</reference>
<keyword evidence="1" id="KW-0732">Signal</keyword>
<dbReference type="Pfam" id="PF03413">
    <property type="entry name" value="PepSY"/>
    <property type="match status" value="2"/>
</dbReference>
<feature type="domain" description="PepSY" evidence="2">
    <location>
        <begin position="125"/>
        <end position="187"/>
    </location>
</feature>
<gene>
    <name evidence="3" type="ORF">H9717_00025</name>
</gene>
<accession>A0A9D2I3S3</accession>
<feature type="domain" description="PepSY" evidence="2">
    <location>
        <begin position="34"/>
        <end position="95"/>
    </location>
</feature>
<sequence>MNKRKMMSTAASFALGFALLAGATAIAAPASNYISSEKARQIALENAGLAAEDVTFIRTHLDYDDGRAEYEVEFYQGNMEYDYDIDAVSGSILSYDYDAEYYAPSTTAAPASSSASSAAPGTGYITAEAAKQAALSHAGVAESDTRRMEIGFDYEHGIAVYELEWKAGWREYSYEVNASTGDIVSYEIEYDD</sequence>
<dbReference type="Proteomes" id="UP000886858">
    <property type="component" value="Unassembled WGS sequence"/>
</dbReference>
<evidence type="ECO:0000256" key="1">
    <source>
        <dbReference type="SAM" id="SignalP"/>
    </source>
</evidence>
<evidence type="ECO:0000313" key="3">
    <source>
        <dbReference type="EMBL" id="HJA91507.1"/>
    </source>
</evidence>
<dbReference type="InterPro" id="IPR025711">
    <property type="entry name" value="PepSY"/>
</dbReference>
<feature type="signal peptide" evidence="1">
    <location>
        <begin position="1"/>
        <end position="27"/>
    </location>
</feature>
<feature type="chain" id="PRO_5039314085" evidence="1">
    <location>
        <begin position="28"/>
        <end position="192"/>
    </location>
</feature>
<evidence type="ECO:0000259" key="2">
    <source>
        <dbReference type="Pfam" id="PF03413"/>
    </source>
</evidence>
<protein>
    <submittedName>
        <fullName evidence="3">PepSY domain-containing protein</fullName>
    </submittedName>
</protein>
<evidence type="ECO:0000313" key="4">
    <source>
        <dbReference type="Proteomes" id="UP000886858"/>
    </source>
</evidence>
<proteinExistence type="predicted"/>
<name>A0A9D2I3S3_9FIRM</name>
<dbReference type="AlphaFoldDB" id="A0A9D2I3S3"/>